<evidence type="ECO:0000313" key="9">
    <source>
        <dbReference type="EMBL" id="PRC92041.1"/>
    </source>
</evidence>
<evidence type="ECO:0000256" key="4">
    <source>
        <dbReference type="ARBA" id="ARBA00022723"/>
    </source>
</evidence>
<comment type="cofactor">
    <cofactor evidence="1">
        <name>Zn(2+)</name>
        <dbReference type="ChEBI" id="CHEBI:29105"/>
    </cofactor>
</comment>
<sequence length="203" mass="21894">MISIHKPQQQADKPANQIAPTRRAVMLVGIGALLANAPLARAIAAALSAPPQTSLVAIENFSAAGKSTGVVRLPKLVKSDAEWAKLLPVAAYQVTRHEGTERPYSGKYWNNHADGIYHCICCDTALFDSKTKFESGTGWPSFWQTISAVNVIKNTDTTLGMQRDAISCRLCDAHLGHVFDDGPEPTGLRYCMNSVALVFAARA</sequence>
<dbReference type="NCBIfam" id="TIGR00357">
    <property type="entry name" value="peptide-methionine (R)-S-oxide reductase MsrB"/>
    <property type="match status" value="1"/>
</dbReference>
<dbReference type="InterPro" id="IPR028427">
    <property type="entry name" value="Met_Sox_Rdtase_MsrB"/>
</dbReference>
<organism evidence="9 10">
    <name type="scientific">Solimicrobium silvestre</name>
    <dbReference type="NCBI Taxonomy" id="2099400"/>
    <lineage>
        <taxon>Bacteria</taxon>
        <taxon>Pseudomonadati</taxon>
        <taxon>Pseudomonadota</taxon>
        <taxon>Betaproteobacteria</taxon>
        <taxon>Burkholderiales</taxon>
        <taxon>Oxalobacteraceae</taxon>
        <taxon>Solimicrobium</taxon>
    </lineage>
</organism>
<comment type="similarity">
    <text evidence="2">Belongs to the MsrB Met sulfoxide reductase family.</text>
</comment>
<dbReference type="Pfam" id="PF01641">
    <property type="entry name" value="SelR"/>
    <property type="match status" value="1"/>
</dbReference>
<dbReference type="GO" id="GO:0006979">
    <property type="term" value="P:response to oxidative stress"/>
    <property type="evidence" value="ECO:0007669"/>
    <property type="project" value="InterPro"/>
</dbReference>
<dbReference type="EMBL" id="PUGF01000016">
    <property type="protein sequence ID" value="PRC92041.1"/>
    <property type="molecule type" value="Genomic_DNA"/>
</dbReference>
<dbReference type="InterPro" id="IPR011057">
    <property type="entry name" value="Mss4-like_sf"/>
</dbReference>
<keyword evidence="5" id="KW-0862">Zinc</keyword>
<name>A0A2S9GWH4_9BURK</name>
<accession>A0A2S9GWH4</accession>
<dbReference type="InterPro" id="IPR002579">
    <property type="entry name" value="Met_Sox_Rdtase_MsrB_dom"/>
</dbReference>
<dbReference type="PROSITE" id="PS51790">
    <property type="entry name" value="MSRB"/>
    <property type="match status" value="1"/>
</dbReference>
<keyword evidence="10" id="KW-1185">Reference proteome</keyword>
<evidence type="ECO:0000256" key="7">
    <source>
        <dbReference type="ARBA" id="ARBA00048488"/>
    </source>
</evidence>
<dbReference type="FunFam" id="2.170.150.20:FF:000001">
    <property type="entry name" value="Peptide methionine sulfoxide reductase MsrB"/>
    <property type="match status" value="1"/>
</dbReference>
<dbReference type="GO" id="GO:0033743">
    <property type="term" value="F:peptide-methionine (R)-S-oxide reductase activity"/>
    <property type="evidence" value="ECO:0007669"/>
    <property type="project" value="UniProtKB-EC"/>
</dbReference>
<evidence type="ECO:0000256" key="2">
    <source>
        <dbReference type="ARBA" id="ARBA00007174"/>
    </source>
</evidence>
<proteinExistence type="inferred from homology"/>
<gene>
    <name evidence="9" type="ORF">S2091_3176</name>
</gene>
<evidence type="ECO:0000256" key="5">
    <source>
        <dbReference type="ARBA" id="ARBA00022833"/>
    </source>
</evidence>
<reference evidence="9 10" key="1">
    <citation type="submission" date="2018-02" db="EMBL/GenBank/DDBJ databases">
        <title>Solimicrobium silvestre gen. nov., sp. nov., isolated from alpine forest soil.</title>
        <authorList>
            <person name="Margesin R."/>
            <person name="Albuquerque L."/>
            <person name="Zhang D.-C."/>
            <person name="Froufe H.J.C."/>
            <person name="Severino R."/>
            <person name="Roxo I."/>
            <person name="Egas C."/>
            <person name="Da Costa M.S."/>
        </authorList>
    </citation>
    <scope>NUCLEOTIDE SEQUENCE [LARGE SCALE GENOMIC DNA]</scope>
    <source>
        <strain evidence="9 10">S20-91</strain>
    </source>
</reference>
<protein>
    <recommendedName>
        <fullName evidence="3">peptide-methionine (R)-S-oxide reductase</fullName>
        <ecNumber evidence="3">1.8.4.12</ecNumber>
    </recommendedName>
</protein>
<evidence type="ECO:0000256" key="6">
    <source>
        <dbReference type="ARBA" id="ARBA00023002"/>
    </source>
</evidence>
<feature type="domain" description="MsrB" evidence="8">
    <location>
        <begin position="80"/>
        <end position="202"/>
    </location>
</feature>
<dbReference type="Gene3D" id="2.170.150.20">
    <property type="entry name" value="Peptide methionine sulfoxide reductase"/>
    <property type="match status" value="1"/>
</dbReference>
<dbReference type="GO" id="GO:0030091">
    <property type="term" value="P:protein repair"/>
    <property type="evidence" value="ECO:0007669"/>
    <property type="project" value="InterPro"/>
</dbReference>
<evidence type="ECO:0000256" key="1">
    <source>
        <dbReference type="ARBA" id="ARBA00001947"/>
    </source>
</evidence>
<comment type="catalytic activity">
    <reaction evidence="7">
        <text>L-methionyl-[protein] + [thioredoxin]-disulfide + H2O = L-methionyl-(R)-S-oxide-[protein] + [thioredoxin]-dithiol</text>
        <dbReference type="Rhea" id="RHEA:24164"/>
        <dbReference type="Rhea" id="RHEA-COMP:10698"/>
        <dbReference type="Rhea" id="RHEA-COMP:10700"/>
        <dbReference type="Rhea" id="RHEA-COMP:12313"/>
        <dbReference type="Rhea" id="RHEA-COMP:12314"/>
        <dbReference type="ChEBI" id="CHEBI:15377"/>
        <dbReference type="ChEBI" id="CHEBI:16044"/>
        <dbReference type="ChEBI" id="CHEBI:29950"/>
        <dbReference type="ChEBI" id="CHEBI:45764"/>
        <dbReference type="ChEBI" id="CHEBI:50058"/>
        <dbReference type="EC" id="1.8.4.12"/>
    </reaction>
</comment>
<dbReference type="GO" id="GO:0046872">
    <property type="term" value="F:metal ion binding"/>
    <property type="evidence" value="ECO:0007669"/>
    <property type="project" value="UniProtKB-KW"/>
</dbReference>
<keyword evidence="6" id="KW-0560">Oxidoreductase</keyword>
<comment type="caution">
    <text evidence="9">The sequence shown here is derived from an EMBL/GenBank/DDBJ whole genome shotgun (WGS) entry which is preliminary data.</text>
</comment>
<dbReference type="PANTHER" id="PTHR10173">
    <property type="entry name" value="METHIONINE SULFOXIDE REDUCTASE"/>
    <property type="match status" value="1"/>
</dbReference>
<evidence type="ECO:0000256" key="3">
    <source>
        <dbReference type="ARBA" id="ARBA00012499"/>
    </source>
</evidence>
<evidence type="ECO:0000313" key="10">
    <source>
        <dbReference type="Proteomes" id="UP000237839"/>
    </source>
</evidence>
<dbReference type="PANTHER" id="PTHR10173:SF52">
    <property type="entry name" value="METHIONINE-R-SULFOXIDE REDUCTASE B1"/>
    <property type="match status" value="1"/>
</dbReference>
<dbReference type="RefSeq" id="WP_341477004.1">
    <property type="nucleotide sequence ID" value="NZ_PUGF01000016.1"/>
</dbReference>
<dbReference type="AlphaFoldDB" id="A0A2S9GWH4"/>
<dbReference type="Proteomes" id="UP000237839">
    <property type="component" value="Unassembled WGS sequence"/>
</dbReference>
<dbReference type="SUPFAM" id="SSF51316">
    <property type="entry name" value="Mss4-like"/>
    <property type="match status" value="1"/>
</dbReference>
<keyword evidence="4" id="KW-0479">Metal-binding</keyword>
<evidence type="ECO:0000259" key="8">
    <source>
        <dbReference type="PROSITE" id="PS51790"/>
    </source>
</evidence>
<dbReference type="GO" id="GO:0005737">
    <property type="term" value="C:cytoplasm"/>
    <property type="evidence" value="ECO:0007669"/>
    <property type="project" value="TreeGrafter"/>
</dbReference>
<dbReference type="EC" id="1.8.4.12" evidence="3"/>